<reference evidence="2 3" key="1">
    <citation type="submission" date="2012-05" db="EMBL/GenBank/DDBJ databases">
        <authorList>
            <person name="Hilton J."/>
        </authorList>
    </citation>
    <scope>NUCLEOTIDE SEQUENCE [LARGE SCALE GENOMIC DNA]</scope>
    <source>
        <strain evidence="2 3">HH01</strain>
    </source>
</reference>
<keyword evidence="3" id="KW-1185">Reference proteome</keyword>
<dbReference type="RefSeq" id="WP_008235243.1">
    <property type="nucleotide sequence ID" value="NZ_CAIY01000073.1"/>
</dbReference>
<feature type="transmembrane region" description="Helical" evidence="1">
    <location>
        <begin position="64"/>
        <end position="86"/>
    </location>
</feature>
<evidence type="ECO:0000313" key="2">
    <source>
        <dbReference type="EMBL" id="CCH68001.1"/>
    </source>
</evidence>
<name>M1X6A4_9NOST</name>
<reference evidence="3" key="2">
    <citation type="submission" date="2016-01" db="EMBL/GenBank/DDBJ databases">
        <title>Diatom-associated endosymboitic cyanobacterium lacks core nitrogen metabolism enzymes.</title>
        <authorList>
            <person name="Hilton J.A."/>
            <person name="Foster R.A."/>
            <person name="Tripp H.J."/>
            <person name="Carter B.J."/>
            <person name="Zehr J.P."/>
            <person name="Villareal T.A."/>
        </authorList>
    </citation>
    <scope>NUCLEOTIDE SEQUENCE [LARGE SCALE GENOMIC DNA]</scope>
    <source>
        <strain evidence="3">HH01</strain>
    </source>
</reference>
<accession>M1X6A4</accession>
<evidence type="ECO:0000313" key="3">
    <source>
        <dbReference type="Proteomes" id="UP000053051"/>
    </source>
</evidence>
<protein>
    <submittedName>
        <fullName evidence="2">Uncharacterized protein</fullName>
    </submittedName>
</protein>
<dbReference type="Proteomes" id="UP000053051">
    <property type="component" value="Unassembled WGS sequence"/>
</dbReference>
<keyword evidence="1" id="KW-1133">Transmembrane helix</keyword>
<proteinExistence type="predicted"/>
<dbReference type="EMBL" id="CAIY01000073">
    <property type="protein sequence ID" value="CCH68001.1"/>
    <property type="molecule type" value="Genomic_DNA"/>
</dbReference>
<organism evidence="2 3">
    <name type="scientific">Richelia intracellularis HH01</name>
    <dbReference type="NCBI Taxonomy" id="1165094"/>
    <lineage>
        <taxon>Bacteria</taxon>
        <taxon>Bacillati</taxon>
        <taxon>Cyanobacteriota</taxon>
        <taxon>Cyanophyceae</taxon>
        <taxon>Nostocales</taxon>
        <taxon>Nostocaceae</taxon>
        <taxon>Richelia</taxon>
    </lineage>
</organism>
<sequence>MISFGLNSLKVIQCWDEAAKLRAAFIMGLDFLYLIVYSTTLSLACIGAIQAFEILQSSWRYTRVYIALSQYLAGLFDILKIPIVYYL</sequence>
<gene>
    <name evidence="2" type="ORF">RINTHH_18460</name>
</gene>
<evidence type="ECO:0000256" key="1">
    <source>
        <dbReference type="SAM" id="Phobius"/>
    </source>
</evidence>
<comment type="caution">
    <text evidence="2">The sequence shown here is derived from an EMBL/GenBank/DDBJ whole genome shotgun (WGS) entry which is preliminary data.</text>
</comment>
<feature type="transmembrane region" description="Helical" evidence="1">
    <location>
        <begin position="31"/>
        <end position="52"/>
    </location>
</feature>
<dbReference type="AlphaFoldDB" id="M1X6A4"/>
<keyword evidence="1" id="KW-0472">Membrane</keyword>
<keyword evidence="1" id="KW-0812">Transmembrane</keyword>